<sequence length="252" mass="26435">MVITGAAGGIGTALARRFAAEGAAALVLADVIMEPIDALAGELPCRVVPIRTDVSCEKDVREMTAAAERLGGIDLLCSNAGTSTALDLYAPDRMWAGCWETNVMGHVYAARAALPAMVERGSGYLLHTCSAAGLLTLPMDAPYSVTKHAAVALAEWLSIAYGDAGIKVSVLCPSGVRTGMTTASAEVERMLRAFGPLLEPEQVADAVVGGLAGERFLILPDPDVSVAERRRAADRDQWLADMRLVAGRGARR</sequence>
<evidence type="ECO:0000256" key="1">
    <source>
        <dbReference type="ARBA" id="ARBA00006484"/>
    </source>
</evidence>
<protein>
    <submittedName>
        <fullName evidence="3">Short-chain dehydrogenase</fullName>
    </submittedName>
</protein>
<dbReference type="InterPro" id="IPR002347">
    <property type="entry name" value="SDR_fam"/>
</dbReference>
<dbReference type="PANTHER" id="PTHR43391">
    <property type="entry name" value="RETINOL DEHYDROGENASE-RELATED"/>
    <property type="match status" value="1"/>
</dbReference>
<dbReference type="PANTHER" id="PTHR43391:SF26">
    <property type="entry name" value="BLL7251 PROTEIN"/>
    <property type="match status" value="1"/>
</dbReference>
<comment type="similarity">
    <text evidence="1">Belongs to the short-chain dehydrogenases/reductases (SDR) family.</text>
</comment>
<evidence type="ECO:0000313" key="3">
    <source>
        <dbReference type="EMBL" id="SEG95512.1"/>
    </source>
</evidence>
<keyword evidence="4" id="KW-1185">Reference proteome</keyword>
<dbReference type="PRINTS" id="PR00081">
    <property type="entry name" value="GDHRDH"/>
</dbReference>
<keyword evidence="2" id="KW-0560">Oxidoreductase</keyword>
<name>A0A1H6ECN9_9ACTN</name>
<gene>
    <name evidence="3" type="ORF">SAMN05444920_10987</name>
</gene>
<dbReference type="InterPro" id="IPR036291">
    <property type="entry name" value="NAD(P)-bd_dom_sf"/>
</dbReference>
<dbReference type="Gene3D" id="3.40.50.720">
    <property type="entry name" value="NAD(P)-binding Rossmann-like Domain"/>
    <property type="match status" value="1"/>
</dbReference>
<dbReference type="SUPFAM" id="SSF51735">
    <property type="entry name" value="NAD(P)-binding Rossmann-fold domains"/>
    <property type="match status" value="1"/>
</dbReference>
<dbReference type="CDD" id="cd05233">
    <property type="entry name" value="SDR_c"/>
    <property type="match status" value="1"/>
</dbReference>
<evidence type="ECO:0000256" key="2">
    <source>
        <dbReference type="ARBA" id="ARBA00023002"/>
    </source>
</evidence>
<evidence type="ECO:0000313" key="4">
    <source>
        <dbReference type="Proteomes" id="UP000236732"/>
    </source>
</evidence>
<dbReference type="EMBL" id="FNVT01000009">
    <property type="protein sequence ID" value="SEG95512.1"/>
    <property type="molecule type" value="Genomic_DNA"/>
</dbReference>
<dbReference type="InterPro" id="IPR020904">
    <property type="entry name" value="Sc_DH/Rdtase_CS"/>
</dbReference>
<proteinExistence type="inferred from homology"/>
<dbReference type="AlphaFoldDB" id="A0A1H6ECN9"/>
<reference evidence="3 4" key="1">
    <citation type="submission" date="2016-10" db="EMBL/GenBank/DDBJ databases">
        <authorList>
            <person name="de Groot N.N."/>
        </authorList>
    </citation>
    <scope>NUCLEOTIDE SEQUENCE [LARGE SCALE GENOMIC DNA]</scope>
    <source>
        <strain evidence="3 4">CGMCC 4.7037</strain>
    </source>
</reference>
<organism evidence="3 4">
    <name type="scientific">Nonomuraea solani</name>
    <dbReference type="NCBI Taxonomy" id="1144553"/>
    <lineage>
        <taxon>Bacteria</taxon>
        <taxon>Bacillati</taxon>
        <taxon>Actinomycetota</taxon>
        <taxon>Actinomycetes</taxon>
        <taxon>Streptosporangiales</taxon>
        <taxon>Streptosporangiaceae</taxon>
        <taxon>Nonomuraea</taxon>
    </lineage>
</organism>
<dbReference type="PROSITE" id="PS00061">
    <property type="entry name" value="ADH_SHORT"/>
    <property type="match status" value="1"/>
</dbReference>
<dbReference type="Proteomes" id="UP000236732">
    <property type="component" value="Unassembled WGS sequence"/>
</dbReference>
<accession>A0A1H6ECN9</accession>
<dbReference type="Pfam" id="PF00106">
    <property type="entry name" value="adh_short"/>
    <property type="match status" value="1"/>
</dbReference>
<dbReference type="GO" id="GO:0016491">
    <property type="term" value="F:oxidoreductase activity"/>
    <property type="evidence" value="ECO:0007669"/>
    <property type="project" value="UniProtKB-KW"/>
</dbReference>